<dbReference type="Gene3D" id="2.130.10.10">
    <property type="entry name" value="YVTN repeat-like/Quinoprotein amine dehydrogenase"/>
    <property type="match status" value="3"/>
</dbReference>
<evidence type="ECO:0000313" key="10">
    <source>
        <dbReference type="EMBL" id="TQV76754.1"/>
    </source>
</evidence>
<dbReference type="FunFam" id="3.30.70.270:FF:000001">
    <property type="entry name" value="Diguanylate cyclase domain protein"/>
    <property type="match status" value="1"/>
</dbReference>
<keyword evidence="5" id="KW-0472">Membrane</keyword>
<keyword evidence="3" id="KW-0973">c-di-GMP</keyword>
<name>A0A545THP6_9GAMM</name>
<dbReference type="OrthoDB" id="9787514at2"/>
<dbReference type="InterPro" id="IPR000160">
    <property type="entry name" value="GGDEF_dom"/>
</dbReference>
<dbReference type="InterPro" id="IPR052155">
    <property type="entry name" value="Biofilm_reg_signaling"/>
</dbReference>
<evidence type="ECO:0000259" key="8">
    <source>
        <dbReference type="PROSITE" id="PS50883"/>
    </source>
</evidence>
<dbReference type="SUPFAM" id="SSF55785">
    <property type="entry name" value="PYP-like sensor domain (PAS domain)"/>
    <property type="match status" value="2"/>
</dbReference>
<dbReference type="RefSeq" id="WP_142888114.1">
    <property type="nucleotide sequence ID" value="NZ_VIKR01000001.1"/>
</dbReference>
<keyword evidence="11" id="KW-1185">Reference proteome</keyword>
<dbReference type="InterPro" id="IPR000700">
    <property type="entry name" value="PAS-assoc_C"/>
</dbReference>
<evidence type="ECO:0000256" key="5">
    <source>
        <dbReference type="SAM" id="Phobius"/>
    </source>
</evidence>
<comment type="caution">
    <text evidence="10">The sequence shown here is derived from an EMBL/GenBank/DDBJ whole genome shotgun (WGS) entry which is preliminary data.</text>
</comment>
<dbReference type="Pfam" id="PF07495">
    <property type="entry name" value="Y_Y_Y"/>
    <property type="match status" value="1"/>
</dbReference>
<dbReference type="CDD" id="cd01949">
    <property type="entry name" value="GGDEF"/>
    <property type="match status" value="1"/>
</dbReference>
<dbReference type="InterPro" id="IPR011123">
    <property type="entry name" value="Y_Y_Y"/>
</dbReference>
<sequence length="1543" mass="177033">MLRNALIVCFFLASQPLLADSPIYFQHVNSENGLRSNYVNHIIQRRDGMIWIATAEGLVRYDGYEFTNFNSAPNTPSTLADDWVLTLYEDRQNRLWVGTSDGLSRLKPNEREFKQYPYDESNQSSISGNQVYFMTEDSKERLWMGTNKGLSLYNSQSDTFQRFRPAPISAQNSKNNTVSFVIEQPNDNYWIGTSQGILNFDFKTQSFSKLELEALPDRFGYSAHVFDKHGTLWLTTYENGVLAYDPKTKTAKHFTADSDNQQALTTDATWHIALDHEGKIWVSTWSSGINIIDPNTHQVKHLNHQLSDDRTIPHDQVTSLLLDNSGTMWVTTFDGLAYFNPEQTIENLRPIPGDKHSLSGRQVWSFEETQDALWIGTGEGLNRLDKSNRKITSYYTGKYGQDPKQQAPIWTILKTSDQHFWIGTEYGLAWFNIADKKLTYASEILADQKQPGNHLLKSLSEPIWGLAKAPNDTLWVTSTNGKLLRVNQDLRLLEDHTELVRQEIGKGFNFEFTSISSDQNNNLWLSTSNGLYFLNRATKSIKRATFQNLGKTVEKIWIYAIVPYQDNLFWVATYGQGLLLLELSLDGEATTRYSLLESHKNIGEINFLSVYPYNEENIWFTSGNGLFKLDILKDQLTDYGKRFLKNDINFHENTQFLDTQGFLNFGSSRGVIRFKPESIKKSNFAPPLVITDIEIPSAQESSEAYRFRSIESDKPINRLTQWQFKYTDSVIKIKFSSLDYVRPWNHQYAYRLNGLSDRWINLGSDREVTFTNLKAGEYQLELRGTNRDMTWSDNTTKLQFVIEPKPWLTWWAFAIYSMVALGVLAIVFVFIRRELLAQKALEKSRNRLTQALWGSGDEMWEWNIIEQKISRRNTFDHLENRSATFSGKRNDLEKYIHPNDIDSFVTDIQKILHQNTDHIESIYRHKDIEGNWVWLLDKARVTEKDEFGKPLKLSGTTRNITSIKQAEENNRLIASAFQSSTDGAIIFNEGLNICAINRAFTNITGLDNRVIGKPLDVSFFSESDKGENSQAFFNKMTAIVAQHNHYQGEAWIRRTQGANVPVELRVAAVENEEYSNKYFIATMTDIRYRKQAESELRRLANYDNLTSLPNRTLLYQQIERGLKTAEQQNLSVAILFIDLDNFKNVNDSLGHNFGDELLVAVSQRLKNCVRQSDSVARLGGDEFTVALFNVDTIDQVINVAEKILNDIATPYKLSENEVAISPSIGIAMSPQDGNDVDTLLRQADTAMYHAKHKGKNNFKFFTQEMNERVTKRIRLENQLRNALDSHQLIVHYQPKFDIKANKISGFEALLRWHHPQHGWIPPLEFIPVAEETGLIIPIGEMVLNVVCQQIKQWQDELGITTNIAINLSALQFRDNHLPLKVKRILDRYQIDPRCIELEITEGTLMDNMSFTTDMLGRLREIGVRLSLDDFGTGYSSLSYLKQFPINSLKIDRSFVTDIAEDTRDAKMVESIINLAHNLDVSVIGEGVETQKQLKLLTDYRCEEVQGFLLSKPLPGNKVVQLLKNKTTITQLLEEKQSHLKLAQ</sequence>
<feature type="transmembrane region" description="Helical" evidence="5">
    <location>
        <begin position="807"/>
        <end position="831"/>
    </location>
</feature>
<dbReference type="FunFam" id="3.20.20.450:FF:000001">
    <property type="entry name" value="Cyclic di-GMP phosphodiesterase yahA"/>
    <property type="match status" value="1"/>
</dbReference>
<evidence type="ECO:0000256" key="3">
    <source>
        <dbReference type="ARBA" id="ARBA00022636"/>
    </source>
</evidence>
<evidence type="ECO:0000256" key="6">
    <source>
        <dbReference type="SAM" id="SignalP"/>
    </source>
</evidence>
<dbReference type="PANTHER" id="PTHR44757">
    <property type="entry name" value="DIGUANYLATE CYCLASE DGCP"/>
    <property type="match status" value="1"/>
</dbReference>
<feature type="signal peptide" evidence="6">
    <location>
        <begin position="1"/>
        <end position="19"/>
    </location>
</feature>
<dbReference type="NCBIfam" id="TIGR00254">
    <property type="entry name" value="GGDEF"/>
    <property type="match status" value="1"/>
</dbReference>
<dbReference type="Gene3D" id="3.30.70.270">
    <property type="match status" value="1"/>
</dbReference>
<accession>A0A545THP6</accession>
<evidence type="ECO:0000256" key="4">
    <source>
        <dbReference type="ARBA" id="ARBA00051114"/>
    </source>
</evidence>
<dbReference type="InterPro" id="IPR043128">
    <property type="entry name" value="Rev_trsase/Diguanyl_cyclase"/>
</dbReference>
<dbReference type="Gene3D" id="3.30.450.20">
    <property type="entry name" value="PAS domain"/>
    <property type="match status" value="2"/>
</dbReference>
<dbReference type="GO" id="GO:0071732">
    <property type="term" value="P:cellular response to nitric oxide"/>
    <property type="evidence" value="ECO:0007669"/>
    <property type="project" value="UniProtKB-ARBA"/>
</dbReference>
<evidence type="ECO:0000259" key="9">
    <source>
        <dbReference type="PROSITE" id="PS50887"/>
    </source>
</evidence>
<dbReference type="Proteomes" id="UP000317839">
    <property type="component" value="Unassembled WGS sequence"/>
</dbReference>
<dbReference type="PROSITE" id="PS50883">
    <property type="entry name" value="EAL"/>
    <property type="match status" value="1"/>
</dbReference>
<feature type="chain" id="PRO_5022221677" description="cyclic-guanylate-specific phosphodiesterase" evidence="6">
    <location>
        <begin position="20"/>
        <end position="1543"/>
    </location>
</feature>
<dbReference type="CDD" id="cd00130">
    <property type="entry name" value="PAS"/>
    <property type="match status" value="1"/>
</dbReference>
<dbReference type="PANTHER" id="PTHR44757:SF2">
    <property type="entry name" value="BIOFILM ARCHITECTURE MAINTENANCE PROTEIN MBAA"/>
    <property type="match status" value="1"/>
</dbReference>
<dbReference type="EMBL" id="VIKR01000001">
    <property type="protein sequence ID" value="TQV76754.1"/>
    <property type="molecule type" value="Genomic_DNA"/>
</dbReference>
<evidence type="ECO:0000256" key="1">
    <source>
        <dbReference type="ARBA" id="ARBA00001946"/>
    </source>
</evidence>
<dbReference type="InterPro" id="IPR011110">
    <property type="entry name" value="Reg_prop"/>
</dbReference>
<comment type="cofactor">
    <cofactor evidence="1">
        <name>Mg(2+)</name>
        <dbReference type="ChEBI" id="CHEBI:18420"/>
    </cofactor>
</comment>
<evidence type="ECO:0000313" key="11">
    <source>
        <dbReference type="Proteomes" id="UP000317839"/>
    </source>
</evidence>
<dbReference type="Pfam" id="PF00563">
    <property type="entry name" value="EAL"/>
    <property type="match status" value="1"/>
</dbReference>
<dbReference type="SMART" id="SM00052">
    <property type="entry name" value="EAL"/>
    <property type="match status" value="1"/>
</dbReference>
<dbReference type="Gene3D" id="3.20.20.450">
    <property type="entry name" value="EAL domain"/>
    <property type="match status" value="1"/>
</dbReference>
<dbReference type="PROSITE" id="PS50113">
    <property type="entry name" value="PAC"/>
    <property type="match status" value="1"/>
</dbReference>
<dbReference type="NCBIfam" id="TIGR00229">
    <property type="entry name" value="sensory_box"/>
    <property type="match status" value="1"/>
</dbReference>
<dbReference type="InterPro" id="IPR013655">
    <property type="entry name" value="PAS_fold_3"/>
</dbReference>
<dbReference type="Pfam" id="PF13426">
    <property type="entry name" value="PAS_9"/>
    <property type="match status" value="1"/>
</dbReference>
<keyword evidence="6" id="KW-0732">Signal</keyword>
<dbReference type="SUPFAM" id="SSF55073">
    <property type="entry name" value="Nucleotide cyclase"/>
    <property type="match status" value="1"/>
</dbReference>
<proteinExistence type="predicted"/>
<dbReference type="SUPFAM" id="SSF63829">
    <property type="entry name" value="Calcium-dependent phosphotriesterase"/>
    <property type="match status" value="2"/>
</dbReference>
<reference evidence="10 11" key="1">
    <citation type="submission" date="2019-06" db="EMBL/GenBank/DDBJ databases">
        <title>Draft genome of Aliikangiella marina GYP-15.</title>
        <authorList>
            <person name="Wang G."/>
        </authorList>
    </citation>
    <scope>NUCLEOTIDE SEQUENCE [LARGE SCALE GENOMIC DNA]</scope>
    <source>
        <strain evidence="10 11">GYP-15</strain>
    </source>
</reference>
<dbReference type="InterPro" id="IPR035965">
    <property type="entry name" value="PAS-like_dom_sf"/>
</dbReference>
<keyword evidence="5" id="KW-0812">Transmembrane</keyword>
<gene>
    <name evidence="10" type="ORF">FLL45_02010</name>
</gene>
<dbReference type="PROSITE" id="PS50887">
    <property type="entry name" value="GGDEF"/>
    <property type="match status" value="1"/>
</dbReference>
<dbReference type="InterPro" id="IPR015943">
    <property type="entry name" value="WD40/YVTN_repeat-like_dom_sf"/>
</dbReference>
<dbReference type="SUPFAM" id="SSF141868">
    <property type="entry name" value="EAL domain-like"/>
    <property type="match status" value="1"/>
</dbReference>
<dbReference type="InterPro" id="IPR029787">
    <property type="entry name" value="Nucleotide_cyclase"/>
</dbReference>
<evidence type="ECO:0000256" key="2">
    <source>
        <dbReference type="ARBA" id="ARBA00012282"/>
    </source>
</evidence>
<dbReference type="Pfam" id="PF07494">
    <property type="entry name" value="Reg_prop"/>
    <property type="match status" value="1"/>
</dbReference>
<feature type="domain" description="GGDEF" evidence="9">
    <location>
        <begin position="1130"/>
        <end position="1263"/>
    </location>
</feature>
<dbReference type="GO" id="GO:0071111">
    <property type="term" value="F:cyclic-guanylate-specific phosphodiesterase activity"/>
    <property type="evidence" value="ECO:0007669"/>
    <property type="project" value="UniProtKB-EC"/>
</dbReference>
<dbReference type="CDD" id="cd01948">
    <property type="entry name" value="EAL"/>
    <property type="match status" value="1"/>
</dbReference>
<organism evidence="10 11">
    <name type="scientific">Aliikangiella marina</name>
    <dbReference type="NCBI Taxonomy" id="1712262"/>
    <lineage>
        <taxon>Bacteria</taxon>
        <taxon>Pseudomonadati</taxon>
        <taxon>Pseudomonadota</taxon>
        <taxon>Gammaproteobacteria</taxon>
        <taxon>Oceanospirillales</taxon>
        <taxon>Pleioneaceae</taxon>
        <taxon>Aliikangiella</taxon>
    </lineage>
</organism>
<feature type="domain" description="PAC" evidence="7">
    <location>
        <begin position="1046"/>
        <end position="1098"/>
    </location>
</feature>
<evidence type="ECO:0000259" key="7">
    <source>
        <dbReference type="PROSITE" id="PS50113"/>
    </source>
</evidence>
<dbReference type="Pfam" id="PF08447">
    <property type="entry name" value="PAS_3"/>
    <property type="match status" value="1"/>
</dbReference>
<keyword evidence="5" id="KW-1133">Transmembrane helix</keyword>
<dbReference type="InterPro" id="IPR035919">
    <property type="entry name" value="EAL_sf"/>
</dbReference>
<dbReference type="EC" id="3.1.4.52" evidence="2"/>
<dbReference type="SMART" id="SM00267">
    <property type="entry name" value="GGDEF"/>
    <property type="match status" value="1"/>
</dbReference>
<dbReference type="Gene3D" id="2.60.40.10">
    <property type="entry name" value="Immunoglobulins"/>
    <property type="match status" value="1"/>
</dbReference>
<dbReference type="InterPro" id="IPR000014">
    <property type="entry name" value="PAS"/>
</dbReference>
<dbReference type="Pfam" id="PF00990">
    <property type="entry name" value="GGDEF"/>
    <property type="match status" value="1"/>
</dbReference>
<feature type="domain" description="EAL" evidence="8">
    <location>
        <begin position="1272"/>
        <end position="1526"/>
    </location>
</feature>
<dbReference type="InterPro" id="IPR013783">
    <property type="entry name" value="Ig-like_fold"/>
</dbReference>
<protein>
    <recommendedName>
        <fullName evidence="2">cyclic-guanylate-specific phosphodiesterase</fullName>
        <ecNumber evidence="2">3.1.4.52</ecNumber>
    </recommendedName>
</protein>
<comment type="catalytic activity">
    <reaction evidence="4">
        <text>3',3'-c-di-GMP + H2O = 5'-phosphoguanylyl(3'-&gt;5')guanosine + H(+)</text>
        <dbReference type="Rhea" id="RHEA:24902"/>
        <dbReference type="ChEBI" id="CHEBI:15377"/>
        <dbReference type="ChEBI" id="CHEBI:15378"/>
        <dbReference type="ChEBI" id="CHEBI:58754"/>
        <dbReference type="ChEBI" id="CHEBI:58805"/>
        <dbReference type="EC" id="3.1.4.52"/>
    </reaction>
    <physiologicalReaction direction="left-to-right" evidence="4">
        <dbReference type="Rhea" id="RHEA:24903"/>
    </physiologicalReaction>
</comment>
<dbReference type="InterPro" id="IPR001633">
    <property type="entry name" value="EAL_dom"/>
</dbReference>